<dbReference type="Gene3D" id="3.30.590.10">
    <property type="entry name" value="Glutamine synthetase/guanido kinase, catalytic domain"/>
    <property type="match status" value="1"/>
</dbReference>
<dbReference type="InterPro" id="IPR014746">
    <property type="entry name" value="Gln_synth/guanido_kin_cat_dom"/>
</dbReference>
<evidence type="ECO:0000259" key="4">
    <source>
        <dbReference type="PROSITE" id="PS51987"/>
    </source>
</evidence>
<protein>
    <submittedName>
        <fullName evidence="5">Glutamine synthetase</fullName>
    </submittedName>
</protein>
<evidence type="ECO:0000256" key="3">
    <source>
        <dbReference type="RuleBase" id="RU000384"/>
    </source>
</evidence>
<proteinExistence type="inferred from homology"/>
<dbReference type="eggNOG" id="COG0174">
    <property type="taxonomic scope" value="Bacteria"/>
</dbReference>
<dbReference type="GO" id="GO:0004356">
    <property type="term" value="F:glutamine synthetase activity"/>
    <property type="evidence" value="ECO:0007669"/>
    <property type="project" value="InterPro"/>
</dbReference>
<dbReference type="InterPro" id="IPR008146">
    <property type="entry name" value="Gln_synth_cat_dom"/>
</dbReference>
<dbReference type="Proteomes" id="UP000185674">
    <property type="component" value="Chromosome"/>
</dbReference>
<dbReference type="STRING" id="487316.BEN76_01595"/>
<accession>A0A1P8EF02</accession>
<dbReference type="PROSITE" id="PS51987">
    <property type="entry name" value="GS_CATALYTIC"/>
    <property type="match status" value="1"/>
</dbReference>
<dbReference type="PANTHER" id="PTHR43785">
    <property type="entry name" value="GAMMA-GLUTAMYLPUTRESCINE SYNTHETASE"/>
    <property type="match status" value="1"/>
</dbReference>
<dbReference type="InterPro" id="IPR036651">
    <property type="entry name" value="Gln_synt_N_sf"/>
</dbReference>
<evidence type="ECO:0000256" key="2">
    <source>
        <dbReference type="PROSITE-ProRule" id="PRU01331"/>
    </source>
</evidence>
<organism evidence="5 6">
    <name type="scientific">Acinetobacter soli</name>
    <dbReference type="NCBI Taxonomy" id="487316"/>
    <lineage>
        <taxon>Bacteria</taxon>
        <taxon>Pseudomonadati</taxon>
        <taxon>Pseudomonadota</taxon>
        <taxon>Gammaproteobacteria</taxon>
        <taxon>Moraxellales</taxon>
        <taxon>Moraxellaceae</taxon>
        <taxon>Acinetobacter</taxon>
    </lineage>
</organism>
<feature type="domain" description="GS catalytic" evidence="4">
    <location>
        <begin position="153"/>
        <end position="475"/>
    </location>
</feature>
<name>A0A1P8EF02_9GAMM</name>
<dbReference type="SUPFAM" id="SSF55931">
    <property type="entry name" value="Glutamine synthetase/guanido kinase"/>
    <property type="match status" value="1"/>
</dbReference>
<dbReference type="KEGG" id="asol:BEN76_01595"/>
<dbReference type="SUPFAM" id="SSF54368">
    <property type="entry name" value="Glutamine synthetase, N-terminal domain"/>
    <property type="match status" value="1"/>
</dbReference>
<dbReference type="SMART" id="SM01230">
    <property type="entry name" value="Gln-synt_C"/>
    <property type="match status" value="1"/>
</dbReference>
<reference evidence="5 6" key="1">
    <citation type="submission" date="2016-08" db="EMBL/GenBank/DDBJ databases">
        <title>Complete genome sequence of Acinetobacter baylyi strain GFJ2.</title>
        <authorList>
            <person name="Tabata M."/>
            <person name="Kuboki S."/>
            <person name="Gibu N."/>
            <person name="Kinouchi Y."/>
            <person name="Vangnai A."/>
            <person name="Kasai D."/>
            <person name="Fukuda M."/>
        </authorList>
    </citation>
    <scope>NUCLEOTIDE SEQUENCE [LARGE SCALE GENOMIC DNA]</scope>
    <source>
        <strain evidence="5 6">GFJ2</strain>
    </source>
</reference>
<sequence>MSSLIVSMSKQTPRRFSVSSLPIDLEAPTTAHSKNNSSAFLQEVEEYLKRYPNTQHIDVCLHDLNGHIRGKRIDINSLRQLDKGCYFPLSVYAMNLDGKVNEETGLGKYIGEPDRLCRPILGSLKPAAIQPELNAQVYVSMQDDTLIDCPYEPRNVLKKIVNQLHAEQYYPVMSAELEFYLFDITARPHDALLSNQSFDMDMPERDLQVLQEIERIAKLQSIPITGLVAESAMSQYEINILHRPDILTLCDQIMSLKRIVKQVAKQFHMQACFLAKPDLHQAGSGMHFHLSVCDSNLQNRFRTSSPDQPCNALQQAISGLVDLMPASMAILAPNINSYRRFQPGQHVPMEANWNINNRNVAIRIPCADAENQRLEYRVAGADCNPYLTVAVILTGILHGIEHSLEMPKPSHQIKQLHEHIFLPQQQLDALDRFKNNTTLQHYLGREFCELWHTLKYAEHQHVYQQITSAEKAWDL</sequence>
<evidence type="ECO:0000313" key="5">
    <source>
        <dbReference type="EMBL" id="APV34781.1"/>
    </source>
</evidence>
<dbReference type="GO" id="GO:0006542">
    <property type="term" value="P:glutamine biosynthetic process"/>
    <property type="evidence" value="ECO:0007669"/>
    <property type="project" value="InterPro"/>
</dbReference>
<evidence type="ECO:0000313" key="6">
    <source>
        <dbReference type="Proteomes" id="UP000185674"/>
    </source>
</evidence>
<dbReference type="AlphaFoldDB" id="A0A1P8EF02"/>
<dbReference type="GO" id="GO:0006598">
    <property type="term" value="P:polyamine catabolic process"/>
    <property type="evidence" value="ECO:0007669"/>
    <property type="project" value="TreeGrafter"/>
</dbReference>
<comment type="similarity">
    <text evidence="2 3">Belongs to the glutamine synthetase family.</text>
</comment>
<keyword evidence="1" id="KW-0436">Ligase</keyword>
<evidence type="ECO:0000256" key="1">
    <source>
        <dbReference type="ARBA" id="ARBA00022598"/>
    </source>
</evidence>
<dbReference type="PANTHER" id="PTHR43785:SF12">
    <property type="entry name" value="TYPE-1 GLUTAMINE SYNTHETASE 2"/>
    <property type="match status" value="1"/>
</dbReference>
<dbReference type="EMBL" id="CP016896">
    <property type="protein sequence ID" value="APV34781.1"/>
    <property type="molecule type" value="Genomic_DNA"/>
</dbReference>
<gene>
    <name evidence="5" type="ORF">BEN76_01595</name>
</gene>
<dbReference type="Pfam" id="PF00120">
    <property type="entry name" value="Gln-synt_C"/>
    <property type="match status" value="1"/>
</dbReference>